<dbReference type="InterPro" id="IPR045337">
    <property type="entry name" value="MmgE_PrpD_C"/>
</dbReference>
<evidence type="ECO:0000256" key="1">
    <source>
        <dbReference type="ARBA" id="ARBA00006174"/>
    </source>
</evidence>
<gene>
    <name evidence="4" type="ORF">BCF38_11610</name>
    <name evidence="5" type="ORF">SAMN05421539_11610</name>
</gene>
<dbReference type="InterPro" id="IPR045336">
    <property type="entry name" value="MmgE_PrpD_N"/>
</dbReference>
<protein>
    <submittedName>
        <fullName evidence="5">2-methylcitrate dehydratase PrpD</fullName>
    </submittedName>
</protein>
<comment type="similarity">
    <text evidence="1">Belongs to the PrpD family.</text>
</comment>
<dbReference type="Proteomes" id="UP000251571">
    <property type="component" value="Unassembled WGS sequence"/>
</dbReference>
<dbReference type="EMBL" id="QGDJ01000016">
    <property type="protein sequence ID" value="PWJ12452.1"/>
    <property type="molecule type" value="Genomic_DNA"/>
</dbReference>
<dbReference type="Pfam" id="PF03972">
    <property type="entry name" value="MmgE_PrpD_N"/>
    <property type="match status" value="1"/>
</dbReference>
<reference evidence="5 7" key="1">
    <citation type="submission" date="2016-10" db="EMBL/GenBank/DDBJ databases">
        <authorList>
            <person name="Cai Z."/>
        </authorList>
    </citation>
    <scope>NUCLEOTIDE SEQUENCE [LARGE SCALE GENOMIC DNA]</scope>
    <source>
        <strain evidence="5 7">DSM 25227</strain>
    </source>
</reference>
<dbReference type="Gene3D" id="1.10.4100.10">
    <property type="entry name" value="2-methylcitrate dehydratase PrpD"/>
    <property type="match status" value="1"/>
</dbReference>
<evidence type="ECO:0000313" key="7">
    <source>
        <dbReference type="Proteomes" id="UP000251571"/>
    </source>
</evidence>
<dbReference type="SUPFAM" id="SSF103378">
    <property type="entry name" value="2-methylcitrate dehydratase PrpD"/>
    <property type="match status" value="1"/>
</dbReference>
<evidence type="ECO:0000313" key="4">
    <source>
        <dbReference type="EMBL" id="PWJ12452.1"/>
    </source>
</evidence>
<dbReference type="InterPro" id="IPR042183">
    <property type="entry name" value="MmgE/PrpD_sf_1"/>
</dbReference>
<dbReference type="Pfam" id="PF19305">
    <property type="entry name" value="MmgE_PrpD_C"/>
    <property type="match status" value="1"/>
</dbReference>
<accession>A0A2Y9C907</accession>
<sequence length="418" mass="43956">MDPVDFLLSDAPLPDQVIAQARRCLLDLVGVGWGGAALPLSRIARDHAAEDLGGAVPLPFDTRRAGSMGVALATGMTIDALDGHDGANLTKGHAGCGVLAGLIAVAPDEMPAAPFLDLLARGYEVAIRAGIVQHATCPDYHTSGAWVAVAVAGLAGRMLGLDRAAMAHALGIAEYHGPRSQMMRVIDHPTMLKDGSGQGAMIGVQAAQLAARGFTGAPALVAQGAGWDDLGTRWMIHEQYFKPYPVCRWAQPCVEAALSLRPALSGPIERVVIETFHESLRLAVARPMTTEEAQYSTAFPVAVALARGRVGPSDVSGAALTDPAILALADRIDFRESAEANAVFPAIRQARARITAGGQTHLSDWHRPRWDAEAPPTDAELAAKFDETAAGAPRPAPSIRAAVERFAHVGALRRAMRC</sequence>
<evidence type="ECO:0000313" key="5">
    <source>
        <dbReference type="EMBL" id="SSA50933.1"/>
    </source>
</evidence>
<dbReference type="InterPro" id="IPR042188">
    <property type="entry name" value="MmgE/PrpD_sf_2"/>
</dbReference>
<evidence type="ECO:0000313" key="6">
    <source>
        <dbReference type="Proteomes" id="UP000245839"/>
    </source>
</evidence>
<dbReference type="OrthoDB" id="9795089at2"/>
<reference evidence="4 6" key="2">
    <citation type="submission" date="2018-03" db="EMBL/GenBank/DDBJ databases">
        <title>Genomic Encyclopedia of Archaeal and Bacterial Type Strains, Phase II (KMG-II): from individual species to whole genera.</title>
        <authorList>
            <person name="Goeker M."/>
        </authorList>
    </citation>
    <scope>NUCLEOTIDE SEQUENCE [LARGE SCALE GENOMIC DNA]</scope>
    <source>
        <strain evidence="4 6">DSM 25227</strain>
    </source>
</reference>
<evidence type="ECO:0000259" key="2">
    <source>
        <dbReference type="Pfam" id="PF03972"/>
    </source>
</evidence>
<dbReference type="PANTHER" id="PTHR16943:SF8">
    <property type="entry name" value="2-METHYLCITRATE DEHYDRATASE"/>
    <property type="match status" value="1"/>
</dbReference>
<dbReference type="Gene3D" id="3.30.1330.120">
    <property type="entry name" value="2-methylcitrate dehydratase PrpD"/>
    <property type="match status" value="1"/>
</dbReference>
<dbReference type="GO" id="GO:0016829">
    <property type="term" value="F:lyase activity"/>
    <property type="evidence" value="ECO:0007669"/>
    <property type="project" value="InterPro"/>
</dbReference>
<evidence type="ECO:0000259" key="3">
    <source>
        <dbReference type="Pfam" id="PF19305"/>
    </source>
</evidence>
<name>A0A2Y9C907_9RHOB</name>
<dbReference type="AlphaFoldDB" id="A0A2Y9C907"/>
<dbReference type="Proteomes" id="UP000245839">
    <property type="component" value="Unassembled WGS sequence"/>
</dbReference>
<dbReference type="RefSeq" id="WP_109566129.1">
    <property type="nucleotide sequence ID" value="NZ_QGDJ01000016.1"/>
</dbReference>
<feature type="domain" description="MmgE/PrpD N-terminal" evidence="2">
    <location>
        <begin position="12"/>
        <end position="229"/>
    </location>
</feature>
<feature type="domain" description="MmgE/PrpD C-terminal" evidence="3">
    <location>
        <begin position="244"/>
        <end position="392"/>
    </location>
</feature>
<dbReference type="InterPro" id="IPR036148">
    <property type="entry name" value="MmgE/PrpD_sf"/>
</dbReference>
<dbReference type="InterPro" id="IPR005656">
    <property type="entry name" value="MmgE_PrpD"/>
</dbReference>
<organism evidence="5 7">
    <name type="scientific">Jannaschia seohaensis</name>
    <dbReference type="NCBI Taxonomy" id="475081"/>
    <lineage>
        <taxon>Bacteria</taxon>
        <taxon>Pseudomonadati</taxon>
        <taxon>Pseudomonadota</taxon>
        <taxon>Alphaproteobacteria</taxon>
        <taxon>Rhodobacterales</taxon>
        <taxon>Roseobacteraceae</taxon>
        <taxon>Jannaschia</taxon>
    </lineage>
</organism>
<dbReference type="PANTHER" id="PTHR16943">
    <property type="entry name" value="2-METHYLCITRATE DEHYDRATASE-RELATED"/>
    <property type="match status" value="1"/>
</dbReference>
<keyword evidence="6" id="KW-1185">Reference proteome</keyword>
<proteinExistence type="inferred from homology"/>
<dbReference type="EMBL" id="UETC01000016">
    <property type="protein sequence ID" value="SSA50933.1"/>
    <property type="molecule type" value="Genomic_DNA"/>
</dbReference>